<feature type="domain" description="Sodium/calcium exchanger membrane region" evidence="6">
    <location>
        <begin position="154"/>
        <end position="292"/>
    </location>
</feature>
<dbReference type="EMBL" id="JAEKNQ010000036">
    <property type="protein sequence ID" value="MBJ7603433.1"/>
    <property type="molecule type" value="Genomic_DNA"/>
</dbReference>
<keyword evidence="2 5" id="KW-0812">Transmembrane</keyword>
<dbReference type="InterPro" id="IPR004837">
    <property type="entry name" value="NaCa_Exmemb"/>
</dbReference>
<dbReference type="InterPro" id="IPR044880">
    <property type="entry name" value="NCX_ion-bd_dom_sf"/>
</dbReference>
<dbReference type="AlphaFoldDB" id="A0A934KIH7"/>
<evidence type="ECO:0000256" key="2">
    <source>
        <dbReference type="ARBA" id="ARBA00022692"/>
    </source>
</evidence>
<sequence length="296" mass="30964">MIWATERLLEGMVGLASLVRLAPFAIAGIFSGLEAENVAVGVVAAHADAPDIALGTVFGGGIFVACVALGLGAVLFPLRVDLPRRVLLVLAASPLVAGLALIGDRTSRVAGAALLVAFGLALGYLVNASRRHRFLAAGEALEAAEKSRQWWVPALLTLVGIGVIALGAELVTFGAERMISIYSVPAALVGMIVTPAAIELEEVIRQAIPAKEGRPDISAGNLVGTVLYFVLFNLGLIAVAAPVRVSSLTRELDWPFLVAATWLAAAFLWRGGVSRLQGGVLLLLYAAYVAAHLWFR</sequence>
<feature type="transmembrane region" description="Helical" evidence="5">
    <location>
        <begin position="219"/>
        <end position="240"/>
    </location>
</feature>
<evidence type="ECO:0000256" key="1">
    <source>
        <dbReference type="ARBA" id="ARBA00004141"/>
    </source>
</evidence>
<gene>
    <name evidence="7" type="ORF">JF888_09640</name>
</gene>
<reference evidence="7 8" key="1">
    <citation type="submission" date="2020-10" db="EMBL/GenBank/DDBJ databases">
        <title>Ca. Dormibacterota MAGs.</title>
        <authorList>
            <person name="Montgomery K."/>
        </authorList>
    </citation>
    <scope>NUCLEOTIDE SEQUENCE [LARGE SCALE GENOMIC DNA]</scope>
    <source>
        <strain evidence="7">SC8811_S16_3</strain>
    </source>
</reference>
<comment type="subcellular location">
    <subcellularLocation>
        <location evidence="1">Membrane</location>
        <topology evidence="1">Multi-pass membrane protein</topology>
    </subcellularLocation>
</comment>
<feature type="transmembrane region" description="Helical" evidence="5">
    <location>
        <begin position="179"/>
        <end position="198"/>
    </location>
</feature>
<dbReference type="Proteomes" id="UP000620075">
    <property type="component" value="Unassembled WGS sequence"/>
</dbReference>
<feature type="transmembrane region" description="Helical" evidence="5">
    <location>
        <begin position="12"/>
        <end position="32"/>
    </location>
</feature>
<keyword evidence="3 5" id="KW-1133">Transmembrane helix</keyword>
<proteinExistence type="predicted"/>
<comment type="caution">
    <text evidence="7">The sequence shown here is derived from an EMBL/GenBank/DDBJ whole genome shotgun (WGS) entry which is preliminary data.</text>
</comment>
<feature type="transmembrane region" description="Helical" evidence="5">
    <location>
        <begin position="150"/>
        <end position="173"/>
    </location>
</feature>
<feature type="transmembrane region" description="Helical" evidence="5">
    <location>
        <begin position="109"/>
        <end position="129"/>
    </location>
</feature>
<evidence type="ECO:0000313" key="7">
    <source>
        <dbReference type="EMBL" id="MBJ7603433.1"/>
    </source>
</evidence>
<protein>
    <recommendedName>
        <fullName evidence="6">Sodium/calcium exchanger membrane region domain-containing protein</fullName>
    </recommendedName>
</protein>
<feature type="transmembrane region" description="Helical" evidence="5">
    <location>
        <begin position="86"/>
        <end position="103"/>
    </location>
</feature>
<feature type="transmembrane region" description="Helical" evidence="5">
    <location>
        <begin position="52"/>
        <end position="74"/>
    </location>
</feature>
<name>A0A934KIH7_9BACT</name>
<feature type="domain" description="Sodium/calcium exchanger membrane region" evidence="6">
    <location>
        <begin position="2"/>
        <end position="125"/>
    </location>
</feature>
<evidence type="ECO:0000259" key="6">
    <source>
        <dbReference type="Pfam" id="PF01699"/>
    </source>
</evidence>
<evidence type="ECO:0000256" key="5">
    <source>
        <dbReference type="SAM" id="Phobius"/>
    </source>
</evidence>
<dbReference type="Pfam" id="PF01699">
    <property type="entry name" value="Na_Ca_ex"/>
    <property type="match status" value="2"/>
</dbReference>
<dbReference type="Gene3D" id="1.20.1420.30">
    <property type="entry name" value="NCX, central ion-binding region"/>
    <property type="match status" value="1"/>
</dbReference>
<evidence type="ECO:0000256" key="4">
    <source>
        <dbReference type="ARBA" id="ARBA00023136"/>
    </source>
</evidence>
<dbReference type="GO" id="GO:0016020">
    <property type="term" value="C:membrane"/>
    <property type="evidence" value="ECO:0007669"/>
    <property type="project" value="UniProtKB-SubCell"/>
</dbReference>
<evidence type="ECO:0000313" key="8">
    <source>
        <dbReference type="Proteomes" id="UP000620075"/>
    </source>
</evidence>
<accession>A0A934KIH7</accession>
<organism evidence="7 8">
    <name type="scientific">Candidatus Dormiibacter inghamiae</name>
    <dbReference type="NCBI Taxonomy" id="3127013"/>
    <lineage>
        <taxon>Bacteria</taxon>
        <taxon>Bacillati</taxon>
        <taxon>Candidatus Dormiibacterota</taxon>
        <taxon>Candidatus Dormibacteria</taxon>
        <taxon>Candidatus Dormibacterales</taxon>
        <taxon>Candidatus Dormibacteraceae</taxon>
        <taxon>Candidatus Dormiibacter</taxon>
    </lineage>
</organism>
<dbReference type="GO" id="GO:0055085">
    <property type="term" value="P:transmembrane transport"/>
    <property type="evidence" value="ECO:0007669"/>
    <property type="project" value="InterPro"/>
</dbReference>
<feature type="transmembrane region" description="Helical" evidence="5">
    <location>
        <begin position="276"/>
        <end position="295"/>
    </location>
</feature>
<feature type="transmembrane region" description="Helical" evidence="5">
    <location>
        <begin position="252"/>
        <end position="269"/>
    </location>
</feature>
<keyword evidence="4 5" id="KW-0472">Membrane</keyword>
<evidence type="ECO:0000256" key="3">
    <source>
        <dbReference type="ARBA" id="ARBA00022989"/>
    </source>
</evidence>